<dbReference type="AlphaFoldDB" id="A0A2T5MHJ1"/>
<evidence type="ECO:0000259" key="4">
    <source>
        <dbReference type="Pfam" id="PF08241"/>
    </source>
</evidence>
<feature type="domain" description="Methyltransferase type 11" evidence="4">
    <location>
        <begin position="60"/>
        <end position="157"/>
    </location>
</feature>
<keyword evidence="1 5" id="KW-0489">Methyltransferase</keyword>
<dbReference type="InterPro" id="IPR023576">
    <property type="entry name" value="UbiE/COQ5_MeTrFase_CS"/>
</dbReference>
<dbReference type="GO" id="GO:0032259">
    <property type="term" value="P:methylation"/>
    <property type="evidence" value="ECO:0007669"/>
    <property type="project" value="UniProtKB-KW"/>
</dbReference>
<dbReference type="EMBL" id="QANS01000002">
    <property type="protein sequence ID" value="PTU32027.1"/>
    <property type="molecule type" value="Genomic_DNA"/>
</dbReference>
<evidence type="ECO:0000313" key="5">
    <source>
        <dbReference type="EMBL" id="PTU32027.1"/>
    </source>
</evidence>
<accession>A0A2T5MHJ1</accession>
<dbReference type="Pfam" id="PF08241">
    <property type="entry name" value="Methyltransf_11"/>
    <property type="match status" value="1"/>
</dbReference>
<evidence type="ECO:0000256" key="1">
    <source>
        <dbReference type="ARBA" id="ARBA00022603"/>
    </source>
</evidence>
<protein>
    <submittedName>
        <fullName evidence="5">SAM-dependent methyltransferase</fullName>
    </submittedName>
</protein>
<proteinExistence type="predicted"/>
<dbReference type="SUPFAM" id="SSF53335">
    <property type="entry name" value="S-adenosyl-L-methionine-dependent methyltransferases"/>
    <property type="match status" value="1"/>
</dbReference>
<evidence type="ECO:0000256" key="3">
    <source>
        <dbReference type="ARBA" id="ARBA00022691"/>
    </source>
</evidence>
<organism evidence="5 6">
    <name type="scientific">Stenotrophobium rhamnosiphilum</name>
    <dbReference type="NCBI Taxonomy" id="2029166"/>
    <lineage>
        <taxon>Bacteria</taxon>
        <taxon>Pseudomonadati</taxon>
        <taxon>Pseudomonadota</taxon>
        <taxon>Gammaproteobacteria</taxon>
        <taxon>Nevskiales</taxon>
        <taxon>Nevskiaceae</taxon>
        <taxon>Stenotrophobium</taxon>
    </lineage>
</organism>
<reference evidence="5 6" key="1">
    <citation type="submission" date="2018-04" db="EMBL/GenBank/DDBJ databases">
        <title>Novel species isolated from glacier.</title>
        <authorList>
            <person name="Liu Q."/>
            <person name="Xin Y.-H."/>
        </authorList>
    </citation>
    <scope>NUCLEOTIDE SEQUENCE [LARGE SCALE GENOMIC DNA]</scope>
    <source>
        <strain evidence="5 6">GT1R17</strain>
    </source>
</reference>
<dbReference type="Proteomes" id="UP000244248">
    <property type="component" value="Unassembled WGS sequence"/>
</dbReference>
<name>A0A2T5MHJ1_9GAMM</name>
<evidence type="ECO:0000313" key="6">
    <source>
        <dbReference type="Proteomes" id="UP000244248"/>
    </source>
</evidence>
<dbReference type="RefSeq" id="WP_107939218.1">
    <property type="nucleotide sequence ID" value="NZ_QANS01000002.1"/>
</dbReference>
<comment type="caution">
    <text evidence="5">The sequence shown here is derived from an EMBL/GenBank/DDBJ whole genome shotgun (WGS) entry which is preliminary data.</text>
</comment>
<dbReference type="CDD" id="cd02440">
    <property type="entry name" value="AdoMet_MTases"/>
    <property type="match status" value="1"/>
</dbReference>
<dbReference type="InterPro" id="IPR050508">
    <property type="entry name" value="Methyltransf_Superfamily"/>
</dbReference>
<evidence type="ECO:0000256" key="2">
    <source>
        <dbReference type="ARBA" id="ARBA00022679"/>
    </source>
</evidence>
<keyword evidence="6" id="KW-1185">Reference proteome</keyword>
<dbReference type="PANTHER" id="PTHR42912">
    <property type="entry name" value="METHYLTRANSFERASE"/>
    <property type="match status" value="1"/>
</dbReference>
<sequence>MSAVQSMKTPDGKVIEHVAESRFGIWFLGTATWTTHVLTRAIKDLERLIPERKTSYPVVVDVGCGWGRSFALLNERFAPQQLIGIDVEPEMLAISTKTIADKKLKVELKQGDSAALPLADQSADMLFCHQTFHHLVHQHEALAEFNRVLKPGGVLLFAESTKAYIHSWIIRLLFRHPMDVQRTAPEFLAMIRDAGFEIQEKSISYPFLWWSRSDLGIFERIFRIRPRANHEETLINLVAVKR</sequence>
<dbReference type="InterPro" id="IPR013216">
    <property type="entry name" value="Methyltransf_11"/>
</dbReference>
<dbReference type="Gene3D" id="3.40.50.150">
    <property type="entry name" value="Vaccinia Virus protein VP39"/>
    <property type="match status" value="1"/>
</dbReference>
<keyword evidence="2 5" id="KW-0808">Transferase</keyword>
<dbReference type="GO" id="GO:0008757">
    <property type="term" value="F:S-adenosylmethionine-dependent methyltransferase activity"/>
    <property type="evidence" value="ECO:0007669"/>
    <property type="project" value="InterPro"/>
</dbReference>
<dbReference type="InterPro" id="IPR029063">
    <property type="entry name" value="SAM-dependent_MTases_sf"/>
</dbReference>
<keyword evidence="3" id="KW-0949">S-adenosyl-L-methionine</keyword>
<dbReference type="PANTHER" id="PTHR42912:SF93">
    <property type="entry name" value="N6-ADENOSINE-METHYLTRANSFERASE TMT1A"/>
    <property type="match status" value="1"/>
</dbReference>
<dbReference type="OrthoDB" id="529208at2"/>
<dbReference type="PROSITE" id="PS01184">
    <property type="entry name" value="UBIE_2"/>
    <property type="match status" value="1"/>
</dbReference>
<gene>
    <name evidence="5" type="ORF">CJD38_04940</name>
</gene>